<keyword evidence="2" id="KW-1185">Reference proteome</keyword>
<dbReference type="Proteomes" id="UP000694660">
    <property type="component" value="Unassembled WGS sequence"/>
</dbReference>
<protein>
    <submittedName>
        <fullName evidence="1">Uncharacterized protein</fullName>
    </submittedName>
</protein>
<organism evidence="1 2">
    <name type="scientific">Denitromonas iodatirespirans</name>
    <dbReference type="NCBI Taxonomy" id="2795389"/>
    <lineage>
        <taxon>Bacteria</taxon>
        <taxon>Pseudomonadati</taxon>
        <taxon>Pseudomonadota</taxon>
        <taxon>Betaproteobacteria</taxon>
        <taxon>Rhodocyclales</taxon>
        <taxon>Zoogloeaceae</taxon>
        <taxon>Denitromonas</taxon>
    </lineage>
</organism>
<dbReference type="RefSeq" id="WP_214359649.1">
    <property type="nucleotide sequence ID" value="NZ_JAEKFT010000002.1"/>
</dbReference>
<dbReference type="AlphaFoldDB" id="A0A944DBW5"/>
<evidence type="ECO:0000313" key="1">
    <source>
        <dbReference type="EMBL" id="MBT0959883.1"/>
    </source>
</evidence>
<reference evidence="2" key="1">
    <citation type="journal article" date="2022" name="ISME J.">
        <title>Genetic and phylogenetic analysis of dissimilatory iodate-reducing bacteria identifies potential niches across the world's oceans.</title>
        <authorList>
            <person name="Reyes-Umana V."/>
            <person name="Henning Z."/>
            <person name="Lee K."/>
            <person name="Barnum T.P."/>
            <person name="Coates J.D."/>
        </authorList>
    </citation>
    <scope>NUCLEOTIDE SEQUENCE [LARGE SCALE GENOMIC DNA]</scope>
    <source>
        <strain evidence="2">IR12</strain>
    </source>
</reference>
<name>A0A944DBW5_DENI1</name>
<sequence>MSGYSQSPRIVKGGIVLVDPASAQVRRVIALQYNPEKLTRSLQVKGAGEGADRSEALRLTGPAIETFRLEADIDAADQLEFPDQHANVVAAGIAPQLAVLESLVNPSAADLLAGKALADSGTLEIAPMESALALFVWGAARIAPVRVTEFSITEEAFDPALNPINATVSLSLRVLSIDDLGFDHKGGGLFMAYLQSREKLASKAATFGFDALGIGGIP</sequence>
<dbReference type="EMBL" id="JAEKFT010000002">
    <property type="protein sequence ID" value="MBT0959883.1"/>
    <property type="molecule type" value="Genomic_DNA"/>
</dbReference>
<gene>
    <name evidence="1" type="ORF">I8J34_01745</name>
</gene>
<proteinExistence type="predicted"/>
<evidence type="ECO:0000313" key="2">
    <source>
        <dbReference type="Proteomes" id="UP000694660"/>
    </source>
</evidence>
<accession>A0A944DBW5</accession>
<comment type="caution">
    <text evidence="1">The sequence shown here is derived from an EMBL/GenBank/DDBJ whole genome shotgun (WGS) entry which is preliminary data.</text>
</comment>